<feature type="compositionally biased region" description="Polar residues" evidence="4">
    <location>
        <begin position="151"/>
        <end position="162"/>
    </location>
</feature>
<dbReference type="PROSITE" id="PS00674">
    <property type="entry name" value="AAA"/>
    <property type="match status" value="1"/>
</dbReference>
<proteinExistence type="inferred from homology"/>
<dbReference type="Pfam" id="PF00004">
    <property type="entry name" value="AAA"/>
    <property type="match status" value="1"/>
</dbReference>
<comment type="similarity">
    <text evidence="1">Belongs to the AAA ATPase family.</text>
</comment>
<dbReference type="Proteomes" id="UP000095085">
    <property type="component" value="Unassembled WGS sequence"/>
</dbReference>
<dbReference type="SUPFAM" id="SSF52540">
    <property type="entry name" value="P-loop containing nucleoside triphosphate hydrolases"/>
    <property type="match status" value="1"/>
</dbReference>
<dbReference type="InterPro" id="IPR001005">
    <property type="entry name" value="SANT/Myb"/>
</dbReference>
<dbReference type="Gene3D" id="3.40.50.300">
    <property type="entry name" value="P-loop containing nucleotide triphosphate hydrolases"/>
    <property type="match status" value="1"/>
</dbReference>
<dbReference type="SMART" id="SM00382">
    <property type="entry name" value="AAA"/>
    <property type="match status" value="1"/>
</dbReference>
<dbReference type="PROSITE" id="PS51294">
    <property type="entry name" value="HTH_MYB"/>
    <property type="match status" value="1"/>
</dbReference>
<feature type="compositionally biased region" description="Low complexity" evidence="4">
    <location>
        <begin position="107"/>
        <end position="122"/>
    </location>
</feature>
<feature type="compositionally biased region" description="Low complexity" evidence="4">
    <location>
        <begin position="765"/>
        <end position="784"/>
    </location>
</feature>
<dbReference type="SUPFAM" id="SSF46689">
    <property type="entry name" value="Homeodomain-like"/>
    <property type="match status" value="1"/>
</dbReference>
<dbReference type="InterPro" id="IPR027417">
    <property type="entry name" value="P-loop_NTPase"/>
</dbReference>
<feature type="compositionally biased region" description="Pro residues" evidence="4">
    <location>
        <begin position="233"/>
        <end position="248"/>
    </location>
</feature>
<feature type="region of interest" description="Disordered" evidence="4">
    <location>
        <begin position="1004"/>
        <end position="1041"/>
    </location>
</feature>
<evidence type="ECO:0000256" key="4">
    <source>
        <dbReference type="SAM" id="MobiDB-lite"/>
    </source>
</evidence>
<feature type="region of interest" description="Disordered" evidence="4">
    <location>
        <begin position="215"/>
        <end position="361"/>
    </location>
</feature>
<dbReference type="FunFam" id="3.40.50.300:FF:000093">
    <property type="entry name" value="Fidgetin-like 1"/>
    <property type="match status" value="1"/>
</dbReference>
<dbReference type="SMART" id="SM00717">
    <property type="entry name" value="SANT"/>
    <property type="match status" value="1"/>
</dbReference>
<dbReference type="Gene3D" id="1.10.8.60">
    <property type="match status" value="1"/>
</dbReference>
<feature type="domain" description="Myb-like" evidence="5">
    <location>
        <begin position="931"/>
        <end position="975"/>
    </location>
</feature>
<dbReference type="STRING" id="984485.A0A1E4RP25"/>
<feature type="region of interest" description="Disordered" evidence="4">
    <location>
        <begin position="765"/>
        <end position="815"/>
    </location>
</feature>
<protein>
    <submittedName>
        <fullName evidence="7">AAA-domain-containing protein</fullName>
    </submittedName>
</protein>
<dbReference type="InterPro" id="IPR050304">
    <property type="entry name" value="MT-severing_AAA_ATPase"/>
</dbReference>
<evidence type="ECO:0000313" key="8">
    <source>
        <dbReference type="Proteomes" id="UP000095085"/>
    </source>
</evidence>
<name>A0A1E4RP25_9ASCO</name>
<evidence type="ECO:0000256" key="3">
    <source>
        <dbReference type="ARBA" id="ARBA00022840"/>
    </source>
</evidence>
<evidence type="ECO:0000256" key="2">
    <source>
        <dbReference type="ARBA" id="ARBA00022741"/>
    </source>
</evidence>
<feature type="compositionally biased region" description="Polar residues" evidence="4">
    <location>
        <begin position="337"/>
        <end position="349"/>
    </location>
</feature>
<dbReference type="Gene3D" id="1.10.10.60">
    <property type="entry name" value="Homeodomain-like"/>
    <property type="match status" value="1"/>
</dbReference>
<dbReference type="GO" id="GO:0016887">
    <property type="term" value="F:ATP hydrolysis activity"/>
    <property type="evidence" value="ECO:0007669"/>
    <property type="project" value="InterPro"/>
</dbReference>
<dbReference type="Pfam" id="PF09336">
    <property type="entry name" value="Vps4_C"/>
    <property type="match status" value="1"/>
</dbReference>
<dbReference type="GO" id="GO:0005524">
    <property type="term" value="F:ATP binding"/>
    <property type="evidence" value="ECO:0007669"/>
    <property type="project" value="UniProtKB-KW"/>
</dbReference>
<keyword evidence="2" id="KW-0547">Nucleotide-binding</keyword>
<evidence type="ECO:0000256" key="1">
    <source>
        <dbReference type="ARBA" id="ARBA00006914"/>
    </source>
</evidence>
<dbReference type="FunFam" id="1.10.8.60:FF:000022">
    <property type="entry name" value="Fidgetin like 1"/>
    <property type="match status" value="1"/>
</dbReference>
<dbReference type="AlphaFoldDB" id="A0A1E4RP25"/>
<gene>
    <name evidence="7" type="ORF">HYPBUDRAFT_10378</name>
</gene>
<feature type="compositionally biased region" description="Polar residues" evidence="4">
    <location>
        <begin position="215"/>
        <end position="232"/>
    </location>
</feature>
<dbReference type="InterPro" id="IPR003959">
    <property type="entry name" value="ATPase_AAA_core"/>
</dbReference>
<dbReference type="Pfam" id="PF13921">
    <property type="entry name" value="Myb_DNA-bind_6"/>
    <property type="match status" value="1"/>
</dbReference>
<keyword evidence="8" id="KW-1185">Reference proteome</keyword>
<feature type="compositionally biased region" description="Low complexity" evidence="4">
    <location>
        <begin position="1008"/>
        <end position="1020"/>
    </location>
</feature>
<evidence type="ECO:0000313" key="7">
    <source>
        <dbReference type="EMBL" id="ODV68961.1"/>
    </source>
</evidence>
<feature type="compositionally biased region" description="Polar residues" evidence="4">
    <location>
        <begin position="307"/>
        <end position="319"/>
    </location>
</feature>
<feature type="compositionally biased region" description="Basic residues" evidence="4">
    <location>
        <begin position="1022"/>
        <end position="1034"/>
    </location>
</feature>
<dbReference type="OrthoDB" id="10251136at2759"/>
<dbReference type="InterPro" id="IPR003593">
    <property type="entry name" value="AAA+_ATPase"/>
</dbReference>
<dbReference type="EMBL" id="KV454539">
    <property type="protein sequence ID" value="ODV68961.1"/>
    <property type="molecule type" value="Genomic_DNA"/>
</dbReference>
<evidence type="ECO:0000259" key="5">
    <source>
        <dbReference type="PROSITE" id="PS50090"/>
    </source>
</evidence>
<dbReference type="RefSeq" id="XP_020078028.1">
    <property type="nucleotide sequence ID" value="XM_020218294.1"/>
</dbReference>
<dbReference type="InterPro" id="IPR017930">
    <property type="entry name" value="Myb_dom"/>
</dbReference>
<dbReference type="Pfam" id="PF17862">
    <property type="entry name" value="AAA_lid_3"/>
    <property type="match status" value="1"/>
</dbReference>
<dbReference type="InterPro" id="IPR015415">
    <property type="entry name" value="Spast_Vps4_C"/>
</dbReference>
<dbReference type="GeneID" id="30992844"/>
<feature type="region of interest" description="Disordered" evidence="4">
    <location>
        <begin position="104"/>
        <end position="162"/>
    </location>
</feature>
<dbReference type="PROSITE" id="PS50090">
    <property type="entry name" value="MYB_LIKE"/>
    <property type="match status" value="1"/>
</dbReference>
<dbReference type="InterPro" id="IPR041569">
    <property type="entry name" value="AAA_lid_3"/>
</dbReference>
<accession>A0A1E4RP25</accession>
<dbReference type="PANTHER" id="PTHR23074:SF17">
    <property type="entry name" value="FIDGETIN-LIKE PROTEIN 1"/>
    <property type="match status" value="1"/>
</dbReference>
<feature type="region of interest" description="Disordered" evidence="4">
    <location>
        <begin position="393"/>
        <end position="415"/>
    </location>
</feature>
<feature type="compositionally biased region" description="Pro residues" evidence="4">
    <location>
        <begin position="272"/>
        <end position="290"/>
    </location>
</feature>
<dbReference type="InterPro" id="IPR009057">
    <property type="entry name" value="Homeodomain-like_sf"/>
</dbReference>
<dbReference type="PANTHER" id="PTHR23074">
    <property type="entry name" value="AAA DOMAIN-CONTAINING"/>
    <property type="match status" value="1"/>
</dbReference>
<feature type="domain" description="HTH myb-type" evidence="6">
    <location>
        <begin position="932"/>
        <end position="979"/>
    </location>
</feature>
<feature type="compositionally biased region" description="Low complexity" evidence="4">
    <location>
        <begin position="129"/>
        <end position="148"/>
    </location>
</feature>
<evidence type="ECO:0000259" key="6">
    <source>
        <dbReference type="PROSITE" id="PS51294"/>
    </source>
</evidence>
<dbReference type="InterPro" id="IPR003960">
    <property type="entry name" value="ATPase_AAA_CS"/>
</dbReference>
<reference evidence="8" key="1">
    <citation type="submission" date="2016-05" db="EMBL/GenBank/DDBJ databases">
        <title>Comparative genomics of biotechnologically important yeasts.</title>
        <authorList>
            <consortium name="DOE Joint Genome Institute"/>
            <person name="Riley R."/>
            <person name="Haridas S."/>
            <person name="Wolfe K.H."/>
            <person name="Lopes M.R."/>
            <person name="Hittinger C.T."/>
            <person name="Goker M."/>
            <person name="Salamov A."/>
            <person name="Wisecaver J."/>
            <person name="Long T.M."/>
            <person name="Aerts A.L."/>
            <person name="Barry K."/>
            <person name="Choi C."/>
            <person name="Clum A."/>
            <person name="Coughlan A.Y."/>
            <person name="Deshpande S."/>
            <person name="Douglass A.P."/>
            <person name="Hanson S.J."/>
            <person name="Klenk H.-P."/>
            <person name="Labutti K."/>
            <person name="Lapidus A."/>
            <person name="Lindquist E."/>
            <person name="Lipzen A."/>
            <person name="Meier-Kolthoff J.P."/>
            <person name="Ohm R.A."/>
            <person name="Otillar R.P."/>
            <person name="Pangilinan J."/>
            <person name="Peng Y."/>
            <person name="Rokas A."/>
            <person name="Rosa C.A."/>
            <person name="Scheuner C."/>
            <person name="Sibirny A.A."/>
            <person name="Slot J.C."/>
            <person name="Stielow J.B."/>
            <person name="Sun H."/>
            <person name="Kurtzman C.P."/>
            <person name="Blackwell M."/>
            <person name="Grigoriev I.V."/>
            <person name="Jeffries T.W."/>
        </authorList>
    </citation>
    <scope>NUCLEOTIDE SEQUENCE [LARGE SCALE GENOMIC DNA]</scope>
    <source>
        <strain evidence="8">NRRL Y-1933</strain>
    </source>
</reference>
<organism evidence="7 8">
    <name type="scientific">Hyphopichia burtonii NRRL Y-1933</name>
    <dbReference type="NCBI Taxonomy" id="984485"/>
    <lineage>
        <taxon>Eukaryota</taxon>
        <taxon>Fungi</taxon>
        <taxon>Dikarya</taxon>
        <taxon>Ascomycota</taxon>
        <taxon>Saccharomycotina</taxon>
        <taxon>Pichiomycetes</taxon>
        <taxon>Debaryomycetaceae</taxon>
        <taxon>Hyphopichia</taxon>
    </lineage>
</organism>
<dbReference type="CDD" id="cd00167">
    <property type="entry name" value="SANT"/>
    <property type="match status" value="1"/>
</dbReference>
<sequence>MFRRKQPPQLSLYEELQQTYNDVCNITVKNLTLEEEEKFEDALKGWKSLHTSLLFKTDLFEKQQSKLSNDELKLLQDIKSIRDENVKHLIRVQLRIDEKLRRQKKVTTTTSNTTNNHLSNLSVPSLRTSKSFNNSNNSNNRSMLKSLRPNAENNQSNHGSLSNISIASKKAAVLSWQKPKNANNSRNNSINIQKVKSNDDDKLFDDFDQDSFEFNNSNWDRVNSFTSNDSNDQPPPLIDLDESPPPPIPKHDYFSPISHSLEDLSINDKKPPVPAAPAPVPVPPPPPPPRLRSTNVDKLKPAPRNALSKSTPDVSRQHQSPSPPKKKYVYTKPKPININQLMKVNQQPSTKKPIKKPQMTKPTTKTKLNISYNYKVIGKPSEVKPHSQVNKRILSPTTGVPTTTKPIDDISDDEDEEEEVEEVEEIEDEGKAPISEEAQDALIKSIRGIDYNAAKQILNDIVVHGDEVYWEDIVGLEAAKNLLKEAVVYPFLRPDLFKGLREPTRGMLLFGPPGTGKTMLARAVATESKSTFFSISSSSLTSKYLGESEKLVKALFLLAKELSPSIVFIDEIDSLLSSRTEGEVESSRRIKNEFLVQWSELSSAAAGRGSTNNKLSQVLILGATNLPWSIDEAARRRFVKRQYIPLPELETRKAQIIKLLKYQKHTLLEQDFEQLISLTEGFSGSDITALAKDSAMGPLRSLGDLLLSTPTEKIRSIQLEDFKLSLKYIRPSVSSDGLKEYEEWANKFGSSGIISIVNSKLNHSIDSDCSSSSKNSPKNSRNSIQLPPPPELLNKINSDRHHSQQHQHQHQQQQMTSLANYNITPINNYYGPKDDIPIDPHYTLPYQRLPPAAPPLPQPMLQPPMEYNPMFYYPHPPPPPPGPPHQQLSAGAPGYMPYYQGPYTLPHSSISMDQPFYLTSGHERRRLKQLSTWTPKEDKLLRELKEVQKLGWREISTFFTDRTPNACQFRWRRIISGTSTSTSSTSSSLKNNNEGSISEMIETHQEEPITSSPTASSPSTKLFKKSHMNKKSHHSINFILN</sequence>
<feature type="compositionally biased region" description="Polar residues" evidence="4">
    <location>
        <begin position="393"/>
        <end position="405"/>
    </location>
</feature>
<feature type="compositionally biased region" description="Basic and acidic residues" evidence="4">
    <location>
        <begin position="260"/>
        <end position="271"/>
    </location>
</feature>
<keyword evidence="3" id="KW-0067">ATP-binding</keyword>